<dbReference type="RefSeq" id="WP_100528113.1">
    <property type="nucleotide sequence ID" value="NZ_CP145893.1"/>
</dbReference>
<geneLocation type="plasmid" evidence="1 2">
    <name>pY5S7-1</name>
</geneLocation>
<protein>
    <submittedName>
        <fullName evidence="1">Uncharacterized protein</fullName>
    </submittedName>
</protein>
<dbReference type="EMBL" id="CP145893">
    <property type="protein sequence ID" value="WWP24084.1"/>
    <property type="molecule type" value="Genomic_DNA"/>
</dbReference>
<keyword evidence="1" id="KW-0614">Plasmid</keyword>
<dbReference type="Proteomes" id="UP001364764">
    <property type="component" value="Plasmid pY5S7-1"/>
</dbReference>
<evidence type="ECO:0000313" key="2">
    <source>
        <dbReference type="Proteomes" id="UP001364764"/>
    </source>
</evidence>
<gene>
    <name evidence="1" type="ORF">V6668_31025</name>
</gene>
<accession>A0ABD8B2N9</accession>
<dbReference type="GeneID" id="93480004"/>
<name>A0ABD8B2N9_PAEAM</name>
<reference evidence="1 2" key="1">
    <citation type="submission" date="2024-02" db="EMBL/GenBank/DDBJ databases">
        <title>Complete sequences of two Paenibacillus sp. strains and one Lysinibacillus strain isolated from the environment on STAA medium highlight biotechnological potential.</title>
        <authorList>
            <person name="Attere S.A."/>
            <person name="Piche L.C."/>
            <person name="Intertaglia L."/>
            <person name="Lami R."/>
            <person name="Charette S.J."/>
            <person name="Vincent A.T."/>
        </authorList>
    </citation>
    <scope>NUCLEOTIDE SEQUENCE [LARGE SCALE GENOMIC DNA]</scope>
    <source>
        <strain evidence="1 2">Y5S-7</strain>
        <plasmid evidence="1 2">pY5S7-1</plasmid>
    </source>
</reference>
<evidence type="ECO:0000313" key="1">
    <source>
        <dbReference type="EMBL" id="WWP24084.1"/>
    </source>
</evidence>
<proteinExistence type="predicted"/>
<organism evidence="1 2">
    <name type="scientific">Paenibacillus amylolyticus</name>
    <dbReference type="NCBI Taxonomy" id="1451"/>
    <lineage>
        <taxon>Bacteria</taxon>
        <taxon>Bacillati</taxon>
        <taxon>Bacillota</taxon>
        <taxon>Bacilli</taxon>
        <taxon>Bacillales</taxon>
        <taxon>Paenibacillaceae</taxon>
        <taxon>Paenibacillus</taxon>
    </lineage>
</organism>
<sequence length="172" mass="20066">MKRQTAEKLISMLTTSTHQLVNYTCEVIELNGEDTVTSFHQWADNKSVLGLFLIGNAEGEQLYFLIIAWNQKVKDNYYIVTFPYNKSRPITELHKTETFGNTATTSLVWMYKPMKRDGKNQERKQYFKNYYGSLNVNVSLPQVNSEVEMFIKDLFLLCKIRMKADDLSIPTR</sequence>
<dbReference type="AlphaFoldDB" id="A0ABD8B2N9"/>